<evidence type="ECO:0000256" key="9">
    <source>
        <dbReference type="NCBIfam" id="TIGR00362"/>
    </source>
</evidence>
<evidence type="ECO:0000256" key="7">
    <source>
        <dbReference type="ARBA" id="ARBA00023125"/>
    </source>
</evidence>
<dbReference type="PRINTS" id="PR00051">
    <property type="entry name" value="DNAA"/>
</dbReference>
<dbReference type="InterPro" id="IPR027417">
    <property type="entry name" value="P-loop_NTPase"/>
</dbReference>
<dbReference type="InterPro" id="IPR001957">
    <property type="entry name" value="Chromosome_initiator_DnaA"/>
</dbReference>
<dbReference type="AlphaFoldDB" id="A0A1G2CNJ7"/>
<name>A0A1G2CNJ7_9BACT</name>
<feature type="region of interest" description="Domain IV, binds dsDNA" evidence="8">
    <location>
        <begin position="334"/>
        <end position="453"/>
    </location>
</feature>
<dbReference type="GO" id="GO:0006270">
    <property type="term" value="P:DNA replication initiation"/>
    <property type="evidence" value="ECO:0007669"/>
    <property type="project" value="UniProtKB-UniRule"/>
</dbReference>
<dbReference type="HAMAP" id="MF_00377">
    <property type="entry name" value="DnaA_bact"/>
    <property type="match status" value="1"/>
</dbReference>
<reference evidence="14 15" key="1">
    <citation type="journal article" date="2016" name="Nat. Commun.">
        <title>Thousands of microbial genomes shed light on interconnected biogeochemical processes in an aquifer system.</title>
        <authorList>
            <person name="Anantharaman K."/>
            <person name="Brown C.T."/>
            <person name="Hug L.A."/>
            <person name="Sharon I."/>
            <person name="Castelle C.J."/>
            <person name="Probst A.J."/>
            <person name="Thomas B.C."/>
            <person name="Singh A."/>
            <person name="Wilkins M.J."/>
            <person name="Karaoz U."/>
            <person name="Brodie E.L."/>
            <person name="Williams K.H."/>
            <person name="Hubbard S.S."/>
            <person name="Banfield J.F."/>
        </authorList>
    </citation>
    <scope>NUCLEOTIDE SEQUENCE [LARGE SCALE GENOMIC DNA]</scope>
</reference>
<dbReference type="EMBL" id="MHLF01000033">
    <property type="protein sequence ID" value="OGZ02953.1"/>
    <property type="molecule type" value="Genomic_DNA"/>
</dbReference>
<evidence type="ECO:0000256" key="4">
    <source>
        <dbReference type="ARBA" id="ARBA00022741"/>
    </source>
</evidence>
<dbReference type="Gene3D" id="1.10.1750.10">
    <property type="match status" value="1"/>
</dbReference>
<dbReference type="GO" id="GO:0005737">
    <property type="term" value="C:cytoplasm"/>
    <property type="evidence" value="ECO:0007669"/>
    <property type="project" value="UniProtKB-SubCell"/>
</dbReference>
<dbReference type="SUPFAM" id="SSF52540">
    <property type="entry name" value="P-loop containing nucleoside triphosphate hydrolases"/>
    <property type="match status" value="1"/>
</dbReference>
<dbReference type="Pfam" id="PF11638">
    <property type="entry name" value="DnaA_N"/>
    <property type="match status" value="1"/>
</dbReference>
<evidence type="ECO:0000259" key="13">
    <source>
        <dbReference type="SMART" id="SM00760"/>
    </source>
</evidence>
<dbReference type="SUPFAM" id="SSF48295">
    <property type="entry name" value="TrpR-like"/>
    <property type="match status" value="1"/>
</dbReference>
<evidence type="ECO:0000256" key="2">
    <source>
        <dbReference type="ARBA" id="ARBA00022490"/>
    </source>
</evidence>
<comment type="subcellular location">
    <subcellularLocation>
        <location evidence="8">Cytoplasm</location>
    </subcellularLocation>
</comment>
<comment type="similarity">
    <text evidence="1 8 11">Belongs to the DnaA family.</text>
</comment>
<dbReference type="PANTHER" id="PTHR30050:SF2">
    <property type="entry name" value="CHROMOSOMAL REPLICATION INITIATOR PROTEIN DNAA"/>
    <property type="match status" value="1"/>
</dbReference>
<keyword evidence="5 8" id="KW-0067">ATP-binding</keyword>
<evidence type="ECO:0000313" key="15">
    <source>
        <dbReference type="Proteomes" id="UP000177246"/>
    </source>
</evidence>
<dbReference type="NCBIfam" id="TIGR00362">
    <property type="entry name" value="DnaA"/>
    <property type="match status" value="1"/>
</dbReference>
<dbReference type="SMART" id="SM00760">
    <property type="entry name" value="Bac_DnaA_C"/>
    <property type="match status" value="1"/>
</dbReference>
<evidence type="ECO:0000256" key="1">
    <source>
        <dbReference type="ARBA" id="ARBA00006583"/>
    </source>
</evidence>
<keyword evidence="6 8" id="KW-0446">Lipid-binding</keyword>
<dbReference type="InterPro" id="IPR013159">
    <property type="entry name" value="DnaA_C"/>
</dbReference>
<dbReference type="Pfam" id="PF00308">
    <property type="entry name" value="Bac_DnaA"/>
    <property type="match status" value="1"/>
</dbReference>
<dbReference type="GO" id="GO:0005886">
    <property type="term" value="C:plasma membrane"/>
    <property type="evidence" value="ECO:0007669"/>
    <property type="project" value="TreeGrafter"/>
</dbReference>
<evidence type="ECO:0000256" key="3">
    <source>
        <dbReference type="ARBA" id="ARBA00022705"/>
    </source>
</evidence>
<evidence type="ECO:0000259" key="12">
    <source>
        <dbReference type="SMART" id="SM00382"/>
    </source>
</evidence>
<dbReference type="InterPro" id="IPR003593">
    <property type="entry name" value="AAA+_ATPase"/>
</dbReference>
<comment type="function">
    <text evidence="8 10">Plays an essential role in the initiation and regulation of chromosomal replication. ATP-DnaA binds to the origin of replication (oriC) to initiate formation of the DNA replication initiation complex once per cell cycle. Binds the DnaA box (a 9 base pair repeat at the origin) and separates the double-stranded (ds)DNA. Forms a right-handed helical filament on oriC DNA; dsDNA binds to the exterior of the filament while single-stranded (ss)DNA is stabiized in the filament's interior. The ATP-DnaA-oriC complex binds and stabilizes one strand of the AT-rich DNA unwinding element (DUE), permitting loading of DNA polymerase. After initiation quickly degrades to an ADP-DnaA complex that is not apt for DNA replication. Binds acidic phospholipids.</text>
</comment>
<evidence type="ECO:0000313" key="14">
    <source>
        <dbReference type="EMBL" id="OGZ02953.1"/>
    </source>
</evidence>
<keyword evidence="7 8" id="KW-0238">DNA-binding</keyword>
<comment type="subunit">
    <text evidence="8">Oligomerizes as a right-handed, spiral filament on DNA at oriC.</text>
</comment>
<evidence type="ECO:0000256" key="10">
    <source>
        <dbReference type="RuleBase" id="RU000577"/>
    </source>
</evidence>
<dbReference type="GO" id="GO:0008289">
    <property type="term" value="F:lipid binding"/>
    <property type="evidence" value="ECO:0007669"/>
    <property type="project" value="UniProtKB-KW"/>
</dbReference>
<dbReference type="InterPro" id="IPR013317">
    <property type="entry name" value="DnaA_dom"/>
</dbReference>
<feature type="binding site" evidence="8">
    <location>
        <position position="164"/>
    </location>
    <ligand>
        <name>ATP</name>
        <dbReference type="ChEBI" id="CHEBI:30616"/>
    </ligand>
</feature>
<evidence type="ECO:0000256" key="11">
    <source>
        <dbReference type="RuleBase" id="RU004227"/>
    </source>
</evidence>
<dbReference type="PANTHER" id="PTHR30050">
    <property type="entry name" value="CHROMOSOMAL REPLICATION INITIATOR PROTEIN DNAA"/>
    <property type="match status" value="1"/>
</dbReference>
<accession>A0A1G2CNJ7</accession>
<comment type="domain">
    <text evidence="8">Domain I is involved in oligomerization and binding regulators, domain II is flexibile and of varying length in different bacteria, domain III forms the AAA+ region, while domain IV binds dsDNA.</text>
</comment>
<keyword evidence="3 8" id="KW-0235">DNA replication</keyword>
<dbReference type="InterPro" id="IPR038454">
    <property type="entry name" value="DnaA_N_sf"/>
</dbReference>
<dbReference type="CDD" id="cd06571">
    <property type="entry name" value="Bac_DnaA_C"/>
    <property type="match status" value="1"/>
</dbReference>
<evidence type="ECO:0000256" key="6">
    <source>
        <dbReference type="ARBA" id="ARBA00023121"/>
    </source>
</evidence>
<feature type="region of interest" description="Domain I, interacts with DnaA modulators" evidence="8">
    <location>
        <begin position="1"/>
        <end position="96"/>
    </location>
</feature>
<dbReference type="InterPro" id="IPR020591">
    <property type="entry name" value="Chromosome_initiator_DnaA-like"/>
</dbReference>
<evidence type="ECO:0000256" key="5">
    <source>
        <dbReference type="ARBA" id="ARBA00022840"/>
    </source>
</evidence>
<comment type="caution">
    <text evidence="8">Lacks conserved residue(s) required for the propagation of feature annotation.</text>
</comment>
<proteinExistence type="inferred from homology"/>
<keyword evidence="2 8" id="KW-0963">Cytoplasm</keyword>
<dbReference type="Gene3D" id="3.40.50.300">
    <property type="entry name" value="P-loop containing nucleotide triphosphate hydrolases"/>
    <property type="match status" value="1"/>
</dbReference>
<feature type="binding site" evidence="8">
    <location>
        <position position="160"/>
    </location>
    <ligand>
        <name>ATP</name>
        <dbReference type="ChEBI" id="CHEBI:30616"/>
    </ligand>
</feature>
<feature type="binding site" evidence="8">
    <location>
        <position position="163"/>
    </location>
    <ligand>
        <name>ATP</name>
        <dbReference type="ChEBI" id="CHEBI:30616"/>
    </ligand>
</feature>
<protein>
    <recommendedName>
        <fullName evidence="8 9">Chromosomal replication initiator protein DnaA</fullName>
    </recommendedName>
</protein>
<dbReference type="InterPro" id="IPR010921">
    <property type="entry name" value="Trp_repressor/repl_initiator"/>
</dbReference>
<dbReference type="Gene3D" id="1.10.8.60">
    <property type="match status" value="1"/>
</dbReference>
<dbReference type="InterPro" id="IPR024633">
    <property type="entry name" value="DnaA_N_dom"/>
</dbReference>
<dbReference type="Gene3D" id="3.30.300.180">
    <property type="match status" value="1"/>
</dbReference>
<dbReference type="GO" id="GO:0006275">
    <property type="term" value="P:regulation of DNA replication"/>
    <property type="evidence" value="ECO:0007669"/>
    <property type="project" value="UniProtKB-UniRule"/>
</dbReference>
<feature type="binding site" evidence="8">
    <location>
        <position position="162"/>
    </location>
    <ligand>
        <name>ATP</name>
        <dbReference type="ChEBI" id="CHEBI:30616"/>
    </ligand>
</feature>
<dbReference type="Proteomes" id="UP000177246">
    <property type="component" value="Unassembled WGS sequence"/>
</dbReference>
<feature type="domain" description="Chromosomal replication initiator DnaA C-terminal" evidence="13">
    <location>
        <begin position="360"/>
        <end position="429"/>
    </location>
</feature>
<dbReference type="SMART" id="SM00382">
    <property type="entry name" value="AAA"/>
    <property type="match status" value="1"/>
</dbReference>
<keyword evidence="4 8" id="KW-0547">Nucleotide-binding</keyword>
<gene>
    <name evidence="8" type="primary">dnaA</name>
    <name evidence="14" type="ORF">A2430_00610</name>
</gene>
<sequence length="453" mass="51948">MEFEKIWNSVLSEMEIQVSHANFYTWLKSSKLLDKQEGGVFVVALPNNFSKEWVENKYYKNILAVLRNVDDSARKIEFVVQGNIFKGTTAGEKIKSPLETFSQTPFPEFKIDPVTNLNPKYTFKNFIVGSSNELAYAAAQAVVKDIGSKYNPLFIYGGVGLGKTHLIQGIGNEINTFYKGKVRVKYVFSEKFINDVVWAIKNRRMDDIKKKYRDIDVLIVDDIQFIGGKEKTEEEFFHTFNTLYGENKQIIISSDRPPQALPTLHERLRSRFEGGMIADVVYPDYEMRVAIIKTKLSEMGQTIPNTVIDIIAQKLTKNIREIEGILNKLIFIKEKKGIEITDSVLDEIISKNSQANKNISPNKIVKAVADFFEVSVIDLVGKSRKKEIVEPRQILMYLLREVLKMSYPFIGNKVGKRDHTTAIYSCEKINKEIIKNITLNQKINLIKDIIYKD</sequence>
<evidence type="ECO:0000256" key="8">
    <source>
        <dbReference type="HAMAP-Rule" id="MF_00377"/>
    </source>
</evidence>
<dbReference type="GO" id="GO:0003688">
    <property type="term" value="F:DNA replication origin binding"/>
    <property type="evidence" value="ECO:0007669"/>
    <property type="project" value="UniProtKB-UniRule"/>
</dbReference>
<dbReference type="FunFam" id="3.40.50.300:FF:000668">
    <property type="entry name" value="Chromosomal replication initiator protein DnaA"/>
    <property type="match status" value="1"/>
</dbReference>
<comment type="caution">
    <text evidence="14">The sequence shown here is derived from an EMBL/GenBank/DDBJ whole genome shotgun (WGS) entry which is preliminary data.</text>
</comment>
<feature type="domain" description="AAA+ ATPase" evidence="12">
    <location>
        <begin position="149"/>
        <end position="278"/>
    </location>
</feature>
<dbReference type="GO" id="GO:0005524">
    <property type="term" value="F:ATP binding"/>
    <property type="evidence" value="ECO:0007669"/>
    <property type="project" value="UniProtKB-UniRule"/>
</dbReference>
<dbReference type="Pfam" id="PF08299">
    <property type="entry name" value="Bac_DnaA_C"/>
    <property type="match status" value="1"/>
</dbReference>
<dbReference type="CDD" id="cd00009">
    <property type="entry name" value="AAA"/>
    <property type="match status" value="1"/>
</dbReference>
<organism evidence="14 15">
    <name type="scientific">Candidatus Liptonbacteria bacterium RIFOXYC1_FULL_36_8</name>
    <dbReference type="NCBI Taxonomy" id="1798655"/>
    <lineage>
        <taxon>Bacteria</taxon>
        <taxon>Candidatus Liptoniibacteriota</taxon>
    </lineage>
</organism>